<comment type="caution">
    <text evidence="9">The sequence shown here is derived from an EMBL/GenBank/DDBJ whole genome shotgun (WGS) entry which is preliminary data.</text>
</comment>
<organism evidence="9 10">
    <name type="scientific">Gallibacterium salpingitidis</name>
    <dbReference type="NCBI Taxonomy" id="505341"/>
    <lineage>
        <taxon>Bacteria</taxon>
        <taxon>Pseudomonadati</taxon>
        <taxon>Pseudomonadota</taxon>
        <taxon>Gammaproteobacteria</taxon>
        <taxon>Pasteurellales</taxon>
        <taxon>Pasteurellaceae</taxon>
        <taxon>Gallibacterium</taxon>
    </lineage>
</organism>
<evidence type="ECO:0000256" key="5">
    <source>
        <dbReference type="ARBA" id="ARBA00023098"/>
    </source>
</evidence>
<dbReference type="CDD" id="cd09134">
    <property type="entry name" value="PLDc_PSS_G_neg_1"/>
    <property type="match status" value="1"/>
</dbReference>
<reference evidence="9 10" key="1">
    <citation type="submission" date="2014-11" db="EMBL/GenBank/DDBJ databases">
        <title>Pan-genome of Gallibacterium spp.</title>
        <authorList>
            <person name="Kudirkiene E."/>
            <person name="Bojesen A.M."/>
        </authorList>
    </citation>
    <scope>NUCLEOTIDE SEQUENCE [LARGE SCALE GENOMIC DNA]</scope>
    <source>
        <strain evidence="9 10">F150</strain>
    </source>
</reference>
<dbReference type="InterPro" id="IPR025202">
    <property type="entry name" value="PLD-like_dom"/>
</dbReference>
<dbReference type="Proteomes" id="UP000092649">
    <property type="component" value="Unassembled WGS sequence"/>
</dbReference>
<keyword evidence="4" id="KW-0677">Repeat</keyword>
<dbReference type="GO" id="GO:0032049">
    <property type="term" value="P:cardiolipin biosynthetic process"/>
    <property type="evidence" value="ECO:0007669"/>
    <property type="project" value="InterPro"/>
</dbReference>
<dbReference type="AlphaFoldDB" id="A0A1A7NT70"/>
<dbReference type="SUPFAM" id="SSF56024">
    <property type="entry name" value="Phospholipase D/nuclease"/>
    <property type="match status" value="2"/>
</dbReference>
<protein>
    <submittedName>
        <fullName evidence="9">Phosphatidylserine synthase</fullName>
        <ecNumber evidence="9">2.7.8.8</ecNumber>
    </submittedName>
</protein>
<accession>A0A1A7NT70</accession>
<dbReference type="PROSITE" id="PS50035">
    <property type="entry name" value="PLD"/>
    <property type="match status" value="1"/>
</dbReference>
<evidence type="ECO:0000256" key="3">
    <source>
        <dbReference type="ARBA" id="ARBA00022679"/>
    </source>
</evidence>
<dbReference type="PANTHER" id="PTHR12586:SF1">
    <property type="entry name" value="CDP-DIACYLGLYCEROL--GLYCEROL-3-PHOSPHATE 3-PHOSPHATIDYLTRANSFERASE, MITOCHONDRIAL"/>
    <property type="match status" value="1"/>
</dbReference>
<dbReference type="GO" id="GO:0005829">
    <property type="term" value="C:cytosol"/>
    <property type="evidence" value="ECO:0007669"/>
    <property type="project" value="TreeGrafter"/>
</dbReference>
<evidence type="ECO:0000256" key="2">
    <source>
        <dbReference type="ARBA" id="ARBA00022516"/>
    </source>
</evidence>
<keyword evidence="7" id="KW-1208">Phospholipid metabolism</keyword>
<sequence length="452" mass="53007">MLLSRLERAQRRLTRLPAFKLNQSQIEILPSAKAFKQKILQLIQQVEKRIYITALYWEKDEAGQEILEAIYQAKQRHPQLEVKIFVDWHRAQRGRIGEEQGQSNADWYAQMRQKYGFDDVVVYGVPINTREIFGVLHIKGFIFDDTILYSGASINNVYLHQLDRYRYDRYQVITDAALADCMVDFIQQHLNDICAVNRLDQTRKPTKELRPAIRSFRRNFMLTGKYPCRTNQHLSTEQLTATPLFGLGKNNLLNKVIEALFTVTQKKLTICTPYFNFPRSLQHRIRTLLHEGKKVEIIVGDKTANDFYIPPSEPFKLAGALPYLYEKNLRQFAKRFMEFIENQQLTIRLWKDGENSYHLKGVWVDDNYILLTGNNLNPRAWRLDAENGLLLHDPQHTLTEKMCIELAEIRTYTTVLTSYQQLDKPSSYPAPAQKVLRRFERIKADHLVKMIL</sequence>
<dbReference type="Pfam" id="PF13091">
    <property type="entry name" value="PLDc_2"/>
    <property type="match status" value="1"/>
</dbReference>
<dbReference type="Gene3D" id="3.30.870.10">
    <property type="entry name" value="Endonuclease Chain A"/>
    <property type="match status" value="2"/>
</dbReference>
<evidence type="ECO:0000256" key="4">
    <source>
        <dbReference type="ARBA" id="ARBA00022737"/>
    </source>
</evidence>
<dbReference type="PANTHER" id="PTHR12586">
    <property type="entry name" value="CDP-DIACYLGLYCEROL--SERINE O-PHOSPHATIDYLTRANSFERASE"/>
    <property type="match status" value="1"/>
</dbReference>
<dbReference type="NCBIfam" id="NF006946">
    <property type="entry name" value="PRK09428.1"/>
    <property type="match status" value="1"/>
</dbReference>
<evidence type="ECO:0000256" key="6">
    <source>
        <dbReference type="ARBA" id="ARBA00023209"/>
    </source>
</evidence>
<dbReference type="CDD" id="cd09136">
    <property type="entry name" value="PLDc_PSS_G_neg_2"/>
    <property type="match status" value="1"/>
</dbReference>
<evidence type="ECO:0000256" key="1">
    <source>
        <dbReference type="ARBA" id="ARBA00010682"/>
    </source>
</evidence>
<dbReference type="SMART" id="SM00155">
    <property type="entry name" value="PLDc"/>
    <property type="match status" value="2"/>
</dbReference>
<dbReference type="PIRSF" id="PIRSF000850">
    <property type="entry name" value="Phospholipase_D_PSS"/>
    <property type="match status" value="1"/>
</dbReference>
<keyword evidence="6" id="KW-0594">Phospholipid biosynthesis</keyword>
<keyword evidence="5" id="KW-0443">Lipid metabolism</keyword>
<dbReference type="RefSeq" id="WP_066108780.1">
    <property type="nucleotide sequence ID" value="NZ_JTJL01000045.1"/>
</dbReference>
<name>A0A1A7NT70_9PAST</name>
<proteinExistence type="inferred from homology"/>
<dbReference type="PATRIC" id="fig|505341.3.peg.1702"/>
<dbReference type="GO" id="GO:0008444">
    <property type="term" value="F:CDP-diacylglycerol-glycerol-3-phosphate 3-phosphatidyltransferase activity"/>
    <property type="evidence" value="ECO:0007669"/>
    <property type="project" value="InterPro"/>
</dbReference>
<evidence type="ECO:0000313" key="10">
    <source>
        <dbReference type="Proteomes" id="UP000092649"/>
    </source>
</evidence>
<keyword evidence="2" id="KW-0444">Lipid biosynthesis</keyword>
<keyword evidence="3 9" id="KW-0808">Transferase</keyword>
<gene>
    <name evidence="9" type="primary">pssA</name>
    <name evidence="9" type="ORF">QS62_08485</name>
</gene>
<dbReference type="InterPro" id="IPR001736">
    <property type="entry name" value="PLipase_D/transphosphatidylase"/>
</dbReference>
<evidence type="ECO:0000313" key="9">
    <source>
        <dbReference type="EMBL" id="OBW92706.1"/>
    </source>
</evidence>
<dbReference type="EMBL" id="JTJL01000045">
    <property type="protein sequence ID" value="OBW92706.1"/>
    <property type="molecule type" value="Genomic_DNA"/>
</dbReference>
<feature type="domain" description="PLD phosphodiesterase" evidence="8">
    <location>
        <begin position="353"/>
        <end position="380"/>
    </location>
</feature>
<dbReference type="GO" id="GO:0003882">
    <property type="term" value="F:CDP-diacylglycerol-serine O-phosphatidyltransferase activity"/>
    <property type="evidence" value="ECO:0007669"/>
    <property type="project" value="UniProtKB-EC"/>
</dbReference>
<dbReference type="EC" id="2.7.8.8" evidence="9"/>
<keyword evidence="10" id="KW-1185">Reference proteome</keyword>
<evidence type="ECO:0000259" key="8">
    <source>
        <dbReference type="PROSITE" id="PS50035"/>
    </source>
</evidence>
<evidence type="ECO:0000256" key="7">
    <source>
        <dbReference type="ARBA" id="ARBA00023264"/>
    </source>
</evidence>
<dbReference type="InterPro" id="IPR016270">
    <property type="entry name" value="PGS1"/>
</dbReference>
<comment type="similarity">
    <text evidence="1">Belongs to the CDP-alcohol phosphatidyltransferase class-II family.</text>
</comment>
<dbReference type="OrthoDB" id="8543662at2"/>